<dbReference type="GO" id="GO:0008374">
    <property type="term" value="F:O-acyltransferase activity"/>
    <property type="evidence" value="ECO:0007669"/>
    <property type="project" value="InterPro"/>
</dbReference>
<evidence type="ECO:0000313" key="2">
    <source>
        <dbReference type="EMBL" id="PJB81652.1"/>
    </source>
</evidence>
<dbReference type="Gene3D" id="3.40.50.1820">
    <property type="entry name" value="alpha/beta hydrolase"/>
    <property type="match status" value="1"/>
</dbReference>
<proteinExistence type="predicted"/>
<evidence type="ECO:0000256" key="1">
    <source>
        <dbReference type="SAM" id="MobiDB-lite"/>
    </source>
</evidence>
<organism evidence="2 3">
    <name type="scientific">Candidatus Yonathbacteria bacterium CG_4_9_14_0_8_um_filter_46_47</name>
    <dbReference type="NCBI Taxonomy" id="1975106"/>
    <lineage>
        <taxon>Bacteria</taxon>
        <taxon>Candidatus Yonathiibacteriota</taxon>
    </lineage>
</organism>
<dbReference type="SUPFAM" id="SSF50969">
    <property type="entry name" value="YVTN repeat-like/Quinoprotein amine dehydrogenase"/>
    <property type="match status" value="1"/>
</dbReference>
<accession>A0A2M8D5B1</accession>
<feature type="compositionally biased region" description="Basic and acidic residues" evidence="1">
    <location>
        <begin position="1077"/>
        <end position="1095"/>
    </location>
</feature>
<dbReference type="InterPro" id="IPR011044">
    <property type="entry name" value="Quino_amine_DH_bsu"/>
</dbReference>
<dbReference type="InterPro" id="IPR003386">
    <property type="entry name" value="LACT/PDAT_acylTrfase"/>
</dbReference>
<dbReference type="SUPFAM" id="SSF53474">
    <property type="entry name" value="alpha/beta-Hydrolases"/>
    <property type="match status" value="1"/>
</dbReference>
<feature type="region of interest" description="Disordered" evidence="1">
    <location>
        <begin position="1077"/>
        <end position="1102"/>
    </location>
</feature>
<comment type="caution">
    <text evidence="2">The sequence shown here is derived from an EMBL/GenBank/DDBJ whole genome shotgun (WGS) entry which is preliminary data.</text>
</comment>
<dbReference type="GO" id="GO:0006629">
    <property type="term" value="P:lipid metabolic process"/>
    <property type="evidence" value="ECO:0007669"/>
    <property type="project" value="InterPro"/>
</dbReference>
<gene>
    <name evidence="2" type="ORF">CO088_04595</name>
</gene>
<sequence>MRYHNGFLVVSSVSGVISIVDPDIRRVVSNMYMSAPVSFVEVCNDNIILAGFKESGVILQLIAQGLTFTETGESLFTRGRLNNILCSHYGDIGVAITNISIESFSIYGMNEISIPYIDIWYNGVSGVFNPDEDKLFVRVNSVFGNKIDTYWYDKLSGKIPSYPIFTIPIPSAAADLTGVKQLAITPDGNKLYVPARGTIEVYDAKTGAHIRSIANPNGMATAGIDIVSLIQHSNATPPSLSCVPGAHYADDQTVNGRGVDPNKGVAGKDTFDFRVIYTGKNSIEPTVFLSVDATTTDKKISYSMANYDTAVSLYGNLDTSGMDPKYRNGDYEDGEIFFLQKLFGKGKYDYHFEAISGGETARLTEIGSLKFSAGYSSVAFIPGLKASRLYAQGFIFEDQIWEPNENGDTEQLSLDGNGDSTDVAIYTKTAPDKGLLDEANIIPDPTGALQENFYKSFIAFLDDLKSDGTVNDWRALPYDWRLAFADVLAGGKGIDGKLYYDSSYATSTPYIFQELRDLADTSDSGMVTIVAHSMGGLLTKKLLADIEDNPNHPYRDLLGKVETIILVASPELGTPQALASVLHGIGEDIPRNLGFFTSRGTARALAQTMHSAFDLFPSDAYLSRVKDNGGASTTVISLDSSLAYLTDPSFDGESVLGYYRTFFGGTEITTASALKNFYRGDDGHADAANDDLIHSKLLLPDFLEEAKTLHERIDGWDTDYDNDGEPDSRVVEIAGWGIKDTLKGLRYVGGAVGSDSSTPSVIPSELCTGHESGCTLDVRPIFTTDGDGTVILPSAIAMGEETYFVDLFTYAEDNFINRSHASILEIDSLRNLIGNIIEEKENPIQYLSSVYNKEDDLPKDLGGAYLRISVHSPIDISIADANGNHVGISASSTLERTFYDEQIPNSYFLLFGEGTYLGVPVATSSSYALKIRGTGDGFFILNVAEERGDTVNKTQTFVHVPVIDGMEAKVSLSSIDDLGELAIDEDGDGLADVVVFSDETQADITFDALVSLVENLDTQERKELVKKAEVSQQLFLKGNYEAAYENLLSLRKKMRKLSETVEILRIVAMIDVLTEKMPAEHSDKDHEREDPKEHLGEDDEEK</sequence>
<evidence type="ECO:0008006" key="4">
    <source>
        <dbReference type="Google" id="ProtNLM"/>
    </source>
</evidence>
<name>A0A2M8D5B1_9BACT</name>
<evidence type="ECO:0000313" key="3">
    <source>
        <dbReference type="Proteomes" id="UP000229236"/>
    </source>
</evidence>
<dbReference type="EMBL" id="PFTM01000075">
    <property type="protein sequence ID" value="PJB81652.1"/>
    <property type="molecule type" value="Genomic_DNA"/>
</dbReference>
<protein>
    <recommendedName>
        <fullName evidence="4">Lecithin:cholesterol acyltransferase</fullName>
    </recommendedName>
</protein>
<dbReference type="Pfam" id="PF02450">
    <property type="entry name" value="LCAT"/>
    <property type="match status" value="1"/>
</dbReference>
<dbReference type="Proteomes" id="UP000229236">
    <property type="component" value="Unassembled WGS sequence"/>
</dbReference>
<reference evidence="3" key="1">
    <citation type="submission" date="2017-09" db="EMBL/GenBank/DDBJ databases">
        <title>Depth-based differentiation of microbial function through sediment-hosted aquifers and enrichment of novel symbionts in the deep terrestrial subsurface.</title>
        <authorList>
            <person name="Probst A.J."/>
            <person name="Ladd B."/>
            <person name="Jarett J.K."/>
            <person name="Geller-Mcgrath D.E."/>
            <person name="Sieber C.M.K."/>
            <person name="Emerson J.B."/>
            <person name="Anantharaman K."/>
            <person name="Thomas B.C."/>
            <person name="Malmstrom R."/>
            <person name="Stieglmeier M."/>
            <person name="Klingl A."/>
            <person name="Woyke T."/>
            <person name="Ryan C.M."/>
            <person name="Banfield J.F."/>
        </authorList>
    </citation>
    <scope>NUCLEOTIDE SEQUENCE [LARGE SCALE GENOMIC DNA]</scope>
</reference>
<dbReference type="AlphaFoldDB" id="A0A2M8D5B1"/>
<dbReference type="InterPro" id="IPR029058">
    <property type="entry name" value="AB_hydrolase_fold"/>
</dbReference>
<dbReference type="PANTHER" id="PTHR11440">
    <property type="entry name" value="LECITHIN-CHOLESTEROL ACYLTRANSFERASE-RELATED"/>
    <property type="match status" value="1"/>
</dbReference>